<dbReference type="InterPro" id="IPR018028">
    <property type="entry name" value="Catalase"/>
</dbReference>
<dbReference type="GO" id="GO:0005777">
    <property type="term" value="C:peroxisome"/>
    <property type="evidence" value="ECO:0007669"/>
    <property type="project" value="TreeGrafter"/>
</dbReference>
<evidence type="ECO:0000259" key="7">
    <source>
        <dbReference type="SMART" id="SM01060"/>
    </source>
</evidence>
<dbReference type="SUPFAM" id="SSF56634">
    <property type="entry name" value="Heme-dependent catalase-like"/>
    <property type="match status" value="1"/>
</dbReference>
<dbReference type="RefSeq" id="XP_056575582.1">
    <property type="nucleotide sequence ID" value="XM_056727010.1"/>
</dbReference>
<keyword evidence="6" id="KW-0376">Hydrogen peroxide</keyword>
<dbReference type="PANTHER" id="PTHR11465:SF26">
    <property type="entry name" value="CATALASE 2"/>
    <property type="match status" value="1"/>
</dbReference>
<dbReference type="InterPro" id="IPR011614">
    <property type="entry name" value="Catalase_core"/>
</dbReference>
<dbReference type="GO" id="GO:0042744">
    <property type="term" value="P:hydrogen peroxide catabolic process"/>
    <property type="evidence" value="ECO:0007669"/>
    <property type="project" value="UniProtKB-KW"/>
</dbReference>
<dbReference type="OrthoDB" id="4350517at2759"/>
<evidence type="ECO:0000256" key="3">
    <source>
        <dbReference type="ARBA" id="ARBA00022723"/>
    </source>
</evidence>
<keyword evidence="1" id="KW-0575">Peroxidase</keyword>
<dbReference type="SMART" id="SM01060">
    <property type="entry name" value="Catalase"/>
    <property type="match status" value="1"/>
</dbReference>
<dbReference type="GeneID" id="81466193"/>
<keyword evidence="2" id="KW-0349">Heme</keyword>
<keyword evidence="5" id="KW-0408">Iron</keyword>
<keyword evidence="9" id="KW-1185">Reference proteome</keyword>
<dbReference type="InterPro" id="IPR020835">
    <property type="entry name" value="Catalase_sf"/>
</dbReference>
<reference evidence="8" key="2">
    <citation type="journal article" date="2023" name="IMA Fungus">
        <title>Comparative genomic study of the Penicillium genus elucidates a diverse pangenome and 15 lateral gene transfer events.</title>
        <authorList>
            <person name="Petersen C."/>
            <person name="Sorensen T."/>
            <person name="Nielsen M.R."/>
            <person name="Sondergaard T.E."/>
            <person name="Sorensen J.L."/>
            <person name="Fitzpatrick D.A."/>
            <person name="Frisvad J.C."/>
            <person name="Nielsen K.L."/>
        </authorList>
    </citation>
    <scope>NUCLEOTIDE SEQUENCE</scope>
    <source>
        <strain evidence="8">IBT 3081</strain>
    </source>
</reference>
<evidence type="ECO:0000256" key="5">
    <source>
        <dbReference type="ARBA" id="ARBA00023004"/>
    </source>
</evidence>
<proteinExistence type="predicted"/>
<dbReference type="GO" id="GO:0005739">
    <property type="term" value="C:mitochondrion"/>
    <property type="evidence" value="ECO:0007669"/>
    <property type="project" value="TreeGrafter"/>
</dbReference>
<evidence type="ECO:0000313" key="8">
    <source>
        <dbReference type="EMBL" id="KAJ5360096.1"/>
    </source>
</evidence>
<accession>A0A9W9RHA2</accession>
<dbReference type="GO" id="GO:0020037">
    <property type="term" value="F:heme binding"/>
    <property type="evidence" value="ECO:0007669"/>
    <property type="project" value="InterPro"/>
</dbReference>
<dbReference type="Proteomes" id="UP001147752">
    <property type="component" value="Unassembled WGS sequence"/>
</dbReference>
<sequence length="251" mass="28272">MFWDYHVGNPEGIHQLMILFSDSGTPKSVRFMNSYSGHTYKFTKAQIGRLTMNRNPQNYFADIEQASFSPSTMVPGFAASADPVLQARLFAYPDAARYRLGVNYQQLPTNTAKAQVYCPFQRDGKMRFDGNYGGDPSYVGSSIKPTKFYQGLNGSNPEALSLHTEHERWAGEVSAYTSEITDRDFAQPAALWELIGRGPGHQDRFIDNLVSSVKDVKYPELRKKVYSLFSRVNKELGLKLQERTEATINAA</sequence>
<dbReference type="Pfam" id="PF00199">
    <property type="entry name" value="Catalase"/>
    <property type="match status" value="1"/>
</dbReference>
<protein>
    <recommendedName>
        <fullName evidence="7">Catalase core domain-containing protein</fullName>
    </recommendedName>
</protein>
<keyword evidence="3" id="KW-0479">Metal-binding</keyword>
<reference evidence="8" key="1">
    <citation type="submission" date="2022-12" db="EMBL/GenBank/DDBJ databases">
        <authorList>
            <person name="Petersen C."/>
        </authorList>
    </citation>
    <scope>NUCLEOTIDE SEQUENCE</scope>
    <source>
        <strain evidence="8">IBT 3081</strain>
    </source>
</reference>
<name>A0A9W9RHA2_9EURO</name>
<dbReference type="Pfam" id="PF06628">
    <property type="entry name" value="Catalase-rel"/>
    <property type="match status" value="1"/>
</dbReference>
<dbReference type="PANTHER" id="PTHR11465">
    <property type="entry name" value="CATALASE"/>
    <property type="match status" value="1"/>
</dbReference>
<dbReference type="GO" id="GO:0046872">
    <property type="term" value="F:metal ion binding"/>
    <property type="evidence" value="ECO:0007669"/>
    <property type="project" value="UniProtKB-KW"/>
</dbReference>
<organism evidence="8 9">
    <name type="scientific">Penicillium concentricum</name>
    <dbReference type="NCBI Taxonomy" id="293559"/>
    <lineage>
        <taxon>Eukaryota</taxon>
        <taxon>Fungi</taxon>
        <taxon>Dikarya</taxon>
        <taxon>Ascomycota</taxon>
        <taxon>Pezizomycotina</taxon>
        <taxon>Eurotiomycetes</taxon>
        <taxon>Eurotiomycetidae</taxon>
        <taxon>Eurotiales</taxon>
        <taxon>Aspergillaceae</taxon>
        <taxon>Penicillium</taxon>
    </lineage>
</organism>
<evidence type="ECO:0000256" key="2">
    <source>
        <dbReference type="ARBA" id="ARBA00022617"/>
    </source>
</evidence>
<dbReference type="GO" id="GO:0004096">
    <property type="term" value="F:catalase activity"/>
    <property type="evidence" value="ECO:0007669"/>
    <property type="project" value="UniProtKB-EC"/>
</dbReference>
<gene>
    <name evidence="8" type="ORF">N7517_009287</name>
</gene>
<dbReference type="AlphaFoldDB" id="A0A9W9RHA2"/>
<dbReference type="PRINTS" id="PR00067">
    <property type="entry name" value="CATALASE"/>
</dbReference>
<evidence type="ECO:0000256" key="1">
    <source>
        <dbReference type="ARBA" id="ARBA00022559"/>
    </source>
</evidence>
<keyword evidence="4" id="KW-0560">Oxidoreductase</keyword>
<evidence type="ECO:0000313" key="9">
    <source>
        <dbReference type="Proteomes" id="UP001147752"/>
    </source>
</evidence>
<dbReference type="InterPro" id="IPR010582">
    <property type="entry name" value="Catalase_immune_responsive"/>
</dbReference>
<evidence type="ECO:0000256" key="4">
    <source>
        <dbReference type="ARBA" id="ARBA00023002"/>
    </source>
</evidence>
<comment type="caution">
    <text evidence="8">The sequence shown here is derived from an EMBL/GenBank/DDBJ whole genome shotgun (WGS) entry which is preliminary data.</text>
</comment>
<dbReference type="GO" id="GO:0042542">
    <property type="term" value="P:response to hydrogen peroxide"/>
    <property type="evidence" value="ECO:0007669"/>
    <property type="project" value="TreeGrafter"/>
</dbReference>
<evidence type="ECO:0000256" key="6">
    <source>
        <dbReference type="ARBA" id="ARBA00023324"/>
    </source>
</evidence>
<dbReference type="PROSITE" id="PS51402">
    <property type="entry name" value="CATALASE_3"/>
    <property type="match status" value="1"/>
</dbReference>
<dbReference type="EMBL" id="JAPZBT010000004">
    <property type="protein sequence ID" value="KAJ5360096.1"/>
    <property type="molecule type" value="Genomic_DNA"/>
</dbReference>
<feature type="domain" description="Catalase core" evidence="7">
    <location>
        <begin position="1"/>
        <end position="147"/>
    </location>
</feature>
<dbReference type="Gene3D" id="2.40.180.10">
    <property type="entry name" value="Catalase core domain"/>
    <property type="match status" value="2"/>
</dbReference>